<dbReference type="NCBIfam" id="TIGR02734">
    <property type="entry name" value="crtI_fam"/>
    <property type="match status" value="1"/>
</dbReference>
<feature type="domain" description="Amine oxidase" evidence="7">
    <location>
        <begin position="16"/>
        <end position="489"/>
    </location>
</feature>
<dbReference type="Gene3D" id="3.50.50.60">
    <property type="entry name" value="FAD/NAD(P)-binding domain"/>
    <property type="match status" value="2"/>
</dbReference>
<dbReference type="Proteomes" id="UP000199666">
    <property type="component" value="Unassembled WGS sequence"/>
</dbReference>
<keyword evidence="6" id="KW-0732">Signal</keyword>
<dbReference type="InterPro" id="IPR014105">
    <property type="entry name" value="Carotenoid/retinoid_OxRdtase"/>
</dbReference>
<dbReference type="PANTHER" id="PTHR43734">
    <property type="entry name" value="PHYTOENE DESATURASE"/>
    <property type="match status" value="1"/>
</dbReference>
<dbReference type="GO" id="GO:0016117">
    <property type="term" value="P:carotenoid biosynthetic process"/>
    <property type="evidence" value="ECO:0007669"/>
    <property type="project" value="UniProtKB-KW"/>
</dbReference>
<feature type="chain" id="PRO_5011521179" evidence="6">
    <location>
        <begin position="26"/>
        <end position="501"/>
    </location>
</feature>
<dbReference type="STRING" id="414048.SAMN04489864_102350"/>
<dbReference type="InterPro" id="IPR002937">
    <property type="entry name" value="Amino_oxidase"/>
</dbReference>
<dbReference type="GO" id="GO:0016491">
    <property type="term" value="F:oxidoreductase activity"/>
    <property type="evidence" value="ECO:0007669"/>
    <property type="project" value="UniProtKB-KW"/>
</dbReference>
<protein>
    <submittedName>
        <fullName evidence="8">Phytoene desaturase</fullName>
    </submittedName>
</protein>
<keyword evidence="4 5" id="KW-0560">Oxidoreductase</keyword>
<evidence type="ECO:0000256" key="1">
    <source>
        <dbReference type="ARBA" id="ARBA00004829"/>
    </source>
</evidence>
<dbReference type="RefSeq" id="WP_317040272.1">
    <property type="nucleotide sequence ID" value="NZ_FOPP01000002.1"/>
</dbReference>
<evidence type="ECO:0000313" key="8">
    <source>
        <dbReference type="EMBL" id="SFG80589.1"/>
    </source>
</evidence>
<name>A0A1I2UWP8_9SPHI</name>
<gene>
    <name evidence="8" type="ORF">SAMN04489864_102350</name>
</gene>
<evidence type="ECO:0000256" key="5">
    <source>
        <dbReference type="RuleBase" id="RU362075"/>
    </source>
</evidence>
<keyword evidence="9" id="KW-1185">Reference proteome</keyword>
<evidence type="ECO:0000256" key="4">
    <source>
        <dbReference type="ARBA" id="ARBA00023002"/>
    </source>
</evidence>
<evidence type="ECO:0000256" key="6">
    <source>
        <dbReference type="SAM" id="SignalP"/>
    </source>
</evidence>
<dbReference type="PANTHER" id="PTHR43734:SF1">
    <property type="entry name" value="PHYTOENE DESATURASE"/>
    <property type="match status" value="1"/>
</dbReference>
<evidence type="ECO:0000259" key="7">
    <source>
        <dbReference type="Pfam" id="PF01593"/>
    </source>
</evidence>
<accession>A0A1I2UWP8</accession>
<organism evidence="8 9">
    <name type="scientific">Pedobacter insulae</name>
    <dbReference type="NCBI Taxonomy" id="414048"/>
    <lineage>
        <taxon>Bacteria</taxon>
        <taxon>Pseudomonadati</taxon>
        <taxon>Bacteroidota</taxon>
        <taxon>Sphingobacteriia</taxon>
        <taxon>Sphingobacteriales</taxon>
        <taxon>Sphingobacteriaceae</taxon>
        <taxon>Pedobacter</taxon>
    </lineage>
</organism>
<reference evidence="8 9" key="1">
    <citation type="submission" date="2016-10" db="EMBL/GenBank/DDBJ databases">
        <authorList>
            <person name="de Groot N.N."/>
        </authorList>
    </citation>
    <scope>NUCLEOTIDE SEQUENCE [LARGE SCALE GENOMIC DNA]</scope>
    <source>
        <strain evidence="8 9">DSM 18684</strain>
    </source>
</reference>
<dbReference type="PRINTS" id="PR00419">
    <property type="entry name" value="ADXRDTASE"/>
</dbReference>
<comment type="similarity">
    <text evidence="2 5">Belongs to the carotenoid/retinoid oxidoreductase family.</text>
</comment>
<keyword evidence="3 5" id="KW-0125">Carotenoid biosynthesis</keyword>
<feature type="signal peptide" evidence="6">
    <location>
        <begin position="1"/>
        <end position="25"/>
    </location>
</feature>
<dbReference type="Pfam" id="PF01593">
    <property type="entry name" value="Amino_oxidase"/>
    <property type="match status" value="1"/>
</dbReference>
<evidence type="ECO:0000256" key="2">
    <source>
        <dbReference type="ARBA" id="ARBA00006046"/>
    </source>
</evidence>
<evidence type="ECO:0000256" key="3">
    <source>
        <dbReference type="ARBA" id="ARBA00022746"/>
    </source>
</evidence>
<evidence type="ECO:0000313" key="9">
    <source>
        <dbReference type="Proteomes" id="UP000199666"/>
    </source>
</evidence>
<dbReference type="EMBL" id="FOPP01000002">
    <property type="protein sequence ID" value="SFG80589.1"/>
    <property type="molecule type" value="Genomic_DNA"/>
</dbReference>
<dbReference type="AlphaFoldDB" id="A0A1I2UWP8"/>
<dbReference type="SUPFAM" id="SSF51905">
    <property type="entry name" value="FAD/NAD(P)-binding domain"/>
    <property type="match status" value="1"/>
</dbReference>
<comment type="pathway">
    <text evidence="1 5">Carotenoid biosynthesis.</text>
</comment>
<dbReference type="InterPro" id="IPR036188">
    <property type="entry name" value="FAD/NAD-bd_sf"/>
</dbReference>
<sequence>MMMSYKKKVAIIGSGFSGLSAAAYAAKQGYEVQVFERHHQPGGRARQFTTQAGYVFDMGPSWYWMPDIIENFFADFDCKTSHFFNLVSLDPQFEMIFEDGNISVPQSYKDLVALFESLEAGAGAKLEEFMKAAQFKYEVGMQDFVNKPCHSWVEFLSPKIGISALRLDLLTDFRSYVAKYFTHPKLRTLMEFPVIFLGASPKNIPALYSLMNYGGYALGTHYPMGGFYQLVLAMQKVAESQGATFHFNKTVEKINTEDGRITSLTVNGAQHHFDAVIASSDYHHTETLLDENLRNYQEKYWQDKTFAPSCLIYYLGLNEKIPGLKHHTLFFENDLDIHIEAIYGNKKWPENPLFYVCCPSKTDESVAPPNCENMFLLMPLAIGINDEEELRERYLKEMIGRIEKLTKTANLLSKIEYKRSYCVSDFRQDYNAYGGNAYGLANTLSQTAVLKPKISNKKISNLLYTGQLTVPGPGVPPSIISGKIAANELSKIKHNTYEKTV</sequence>
<proteinExistence type="inferred from homology"/>